<evidence type="ECO:0000313" key="2">
    <source>
        <dbReference type="EMBL" id="RLN29345.1"/>
    </source>
</evidence>
<feature type="region of interest" description="Disordered" evidence="1">
    <location>
        <begin position="48"/>
        <end position="99"/>
    </location>
</feature>
<sequence>MALGLHEASVLLEEAFNDTVGPQVVDKTSAGPSSPVLDHFGGKQALSRSIGLPAGRSKSKKLPRRLVQQKDGKLSPPSQTLPKQSLDQSQQTKPSTAPRRLLLSDMPLRRILGLSAAVTGRLRHGFSSSASRPTWAMIYHTTLVDSPAPRASLQLAAPPCASEILVPAHLGDPPAPPRPRQ</sequence>
<dbReference type="STRING" id="4540.A0A3L6T0M8"/>
<name>A0A3L6T0M8_PANMI</name>
<feature type="region of interest" description="Disordered" evidence="1">
    <location>
        <begin position="23"/>
        <end position="42"/>
    </location>
</feature>
<feature type="compositionally biased region" description="Polar residues" evidence="1">
    <location>
        <begin position="76"/>
        <end position="95"/>
    </location>
</feature>
<comment type="caution">
    <text evidence="2">The sequence shown here is derived from an EMBL/GenBank/DDBJ whole genome shotgun (WGS) entry which is preliminary data.</text>
</comment>
<protein>
    <submittedName>
        <fullName evidence="2">Uncharacterized protein</fullName>
    </submittedName>
</protein>
<proteinExistence type="predicted"/>
<keyword evidence="3" id="KW-1185">Reference proteome</keyword>
<dbReference type="Proteomes" id="UP000275267">
    <property type="component" value="Unassembled WGS sequence"/>
</dbReference>
<dbReference type="EMBL" id="PQIB02000003">
    <property type="protein sequence ID" value="RLN29345.1"/>
    <property type="molecule type" value="Genomic_DNA"/>
</dbReference>
<evidence type="ECO:0000256" key="1">
    <source>
        <dbReference type="SAM" id="MobiDB-lite"/>
    </source>
</evidence>
<gene>
    <name evidence="2" type="ORF">C2845_PM05G35140</name>
</gene>
<evidence type="ECO:0000313" key="3">
    <source>
        <dbReference type="Proteomes" id="UP000275267"/>
    </source>
</evidence>
<dbReference type="AlphaFoldDB" id="A0A3L6T0M8"/>
<accession>A0A3L6T0M8</accession>
<reference evidence="3" key="1">
    <citation type="journal article" date="2019" name="Nat. Commun.">
        <title>The genome of broomcorn millet.</title>
        <authorList>
            <person name="Zou C."/>
            <person name="Miki D."/>
            <person name="Li D."/>
            <person name="Tang Q."/>
            <person name="Xiao L."/>
            <person name="Rajput S."/>
            <person name="Deng P."/>
            <person name="Jia W."/>
            <person name="Huang R."/>
            <person name="Zhang M."/>
            <person name="Sun Y."/>
            <person name="Hu J."/>
            <person name="Fu X."/>
            <person name="Schnable P.S."/>
            <person name="Li F."/>
            <person name="Zhang H."/>
            <person name="Feng B."/>
            <person name="Zhu X."/>
            <person name="Liu R."/>
            <person name="Schnable J.C."/>
            <person name="Zhu J.-K."/>
            <person name="Zhang H."/>
        </authorList>
    </citation>
    <scope>NUCLEOTIDE SEQUENCE [LARGE SCALE GENOMIC DNA]</scope>
</reference>
<organism evidence="2 3">
    <name type="scientific">Panicum miliaceum</name>
    <name type="common">Proso millet</name>
    <name type="synonym">Broomcorn millet</name>
    <dbReference type="NCBI Taxonomy" id="4540"/>
    <lineage>
        <taxon>Eukaryota</taxon>
        <taxon>Viridiplantae</taxon>
        <taxon>Streptophyta</taxon>
        <taxon>Embryophyta</taxon>
        <taxon>Tracheophyta</taxon>
        <taxon>Spermatophyta</taxon>
        <taxon>Magnoliopsida</taxon>
        <taxon>Liliopsida</taxon>
        <taxon>Poales</taxon>
        <taxon>Poaceae</taxon>
        <taxon>PACMAD clade</taxon>
        <taxon>Panicoideae</taxon>
        <taxon>Panicodae</taxon>
        <taxon>Paniceae</taxon>
        <taxon>Panicinae</taxon>
        <taxon>Panicum</taxon>
        <taxon>Panicum sect. Panicum</taxon>
    </lineage>
</organism>